<keyword evidence="2" id="KW-1185">Reference proteome</keyword>
<feature type="non-terminal residue" evidence="1">
    <location>
        <position position="49"/>
    </location>
</feature>
<evidence type="ECO:0000313" key="1">
    <source>
        <dbReference type="EMBL" id="VDB94489.1"/>
    </source>
</evidence>
<dbReference type="AlphaFoldDB" id="A0A9X9MP09"/>
<organism evidence="1 2">
    <name type="scientific">Blumeria graminis f. sp. tritici</name>
    <dbReference type="NCBI Taxonomy" id="62690"/>
    <lineage>
        <taxon>Eukaryota</taxon>
        <taxon>Fungi</taxon>
        <taxon>Dikarya</taxon>
        <taxon>Ascomycota</taxon>
        <taxon>Pezizomycotina</taxon>
        <taxon>Leotiomycetes</taxon>
        <taxon>Erysiphales</taxon>
        <taxon>Erysiphaceae</taxon>
        <taxon>Blumeria</taxon>
    </lineage>
</organism>
<gene>
    <name evidence="1" type="ORF">BGT96224V316_LOCUS7695</name>
</gene>
<dbReference type="Proteomes" id="UP000324639">
    <property type="component" value="Chromosome Bgt_-10"/>
</dbReference>
<dbReference type="EMBL" id="LR026993">
    <property type="protein sequence ID" value="VDB94489.1"/>
    <property type="molecule type" value="Genomic_DNA"/>
</dbReference>
<protein>
    <submittedName>
        <fullName evidence="1">Bgt-51608</fullName>
    </submittedName>
</protein>
<evidence type="ECO:0000313" key="2">
    <source>
        <dbReference type="Proteomes" id="UP000324639"/>
    </source>
</evidence>
<sequence>MGDKKHFPKNTTLMVLEKNRRIESDGCSGVASQGQKKAFVCFWRRYGVP</sequence>
<name>A0A9X9MP09_BLUGR</name>
<reference evidence="1 2" key="1">
    <citation type="submission" date="2018-08" db="EMBL/GenBank/DDBJ databases">
        <authorList>
            <person name="Muller C M."/>
        </authorList>
    </citation>
    <scope>NUCLEOTIDE SEQUENCE [LARGE SCALE GENOMIC DNA]</scope>
</reference>
<proteinExistence type="predicted"/>
<accession>A0A9X9MP09</accession>